<dbReference type="InterPro" id="IPR013217">
    <property type="entry name" value="Methyltransf_12"/>
</dbReference>
<dbReference type="RefSeq" id="WP_218473509.1">
    <property type="nucleotide sequence ID" value="NZ_BAABJN010000009.1"/>
</dbReference>
<gene>
    <name evidence="2" type="ORF">KV110_03850</name>
</gene>
<dbReference type="CDD" id="cd02440">
    <property type="entry name" value="AdoMet_MTases"/>
    <property type="match status" value="1"/>
</dbReference>
<dbReference type="EMBL" id="CP078145">
    <property type="protein sequence ID" value="QXN92302.1"/>
    <property type="molecule type" value="Genomic_DNA"/>
</dbReference>
<dbReference type="Proteomes" id="UP000694257">
    <property type="component" value="Chromosome"/>
</dbReference>
<keyword evidence="2" id="KW-0808">Transferase</keyword>
<protein>
    <submittedName>
        <fullName evidence="2">Class I SAM-dependent methyltransferase</fullName>
    </submittedName>
</protein>
<reference evidence="2 3" key="1">
    <citation type="submission" date="2021-07" db="EMBL/GenBank/DDBJ databases">
        <title>Whole Genome Sequence of Nocardia Iowensis.</title>
        <authorList>
            <person name="Lamm A."/>
            <person name="Collins-Fairclough A.M."/>
            <person name="Bunk B."/>
            <person name="Sproer C."/>
        </authorList>
    </citation>
    <scope>NUCLEOTIDE SEQUENCE [LARGE SCALE GENOMIC DNA]</scope>
    <source>
        <strain evidence="2 3">NRRL 5646</strain>
    </source>
</reference>
<keyword evidence="2" id="KW-0489">Methyltransferase</keyword>
<organism evidence="2 3">
    <name type="scientific">Nocardia iowensis</name>
    <dbReference type="NCBI Taxonomy" id="204891"/>
    <lineage>
        <taxon>Bacteria</taxon>
        <taxon>Bacillati</taxon>
        <taxon>Actinomycetota</taxon>
        <taxon>Actinomycetes</taxon>
        <taxon>Mycobacteriales</taxon>
        <taxon>Nocardiaceae</taxon>
        <taxon>Nocardia</taxon>
    </lineage>
</organism>
<evidence type="ECO:0000313" key="2">
    <source>
        <dbReference type="EMBL" id="QXN92302.1"/>
    </source>
</evidence>
<feature type="domain" description="Methyltransferase type 12" evidence="1">
    <location>
        <begin position="23"/>
        <end position="130"/>
    </location>
</feature>
<sequence length="179" mass="19018">MVDDQRFAWMVDIMDVRPTDRILEIGPGSSNSIAYLTAKLDGGLVVGVDRSATAIARATKRHAALIDSGQLHLEQAELADLDPQRLLDRIGPGAAGFDKMLAVNVNVFWTKRPTAELALIRRLLAPGGTLYLFYGYGTPAAATSPKPAPGRLNEYLSEAGFAVEIVSSGDLLGVVATPG</sequence>
<dbReference type="GO" id="GO:0032259">
    <property type="term" value="P:methylation"/>
    <property type="evidence" value="ECO:0007669"/>
    <property type="project" value="UniProtKB-KW"/>
</dbReference>
<name>A0ABX8RRN2_NOCIO</name>
<dbReference type="Pfam" id="PF08242">
    <property type="entry name" value="Methyltransf_12"/>
    <property type="match status" value="1"/>
</dbReference>
<dbReference type="GO" id="GO:0008168">
    <property type="term" value="F:methyltransferase activity"/>
    <property type="evidence" value="ECO:0007669"/>
    <property type="project" value="UniProtKB-KW"/>
</dbReference>
<proteinExistence type="predicted"/>
<accession>A0ABX8RRN2</accession>
<evidence type="ECO:0000313" key="3">
    <source>
        <dbReference type="Proteomes" id="UP000694257"/>
    </source>
</evidence>
<keyword evidence="3" id="KW-1185">Reference proteome</keyword>
<evidence type="ECO:0000259" key="1">
    <source>
        <dbReference type="Pfam" id="PF08242"/>
    </source>
</evidence>